<dbReference type="GO" id="GO:0046820">
    <property type="term" value="F:4-amino-4-deoxychorismate synthase activity"/>
    <property type="evidence" value="ECO:0007669"/>
    <property type="project" value="UniProtKB-EC"/>
</dbReference>
<evidence type="ECO:0000313" key="2">
    <source>
        <dbReference type="EMBL" id="KXT71255.1"/>
    </source>
</evidence>
<protein>
    <submittedName>
        <fullName evidence="2">Para-aminobenzoate synthase, aminase component / Aminodeoxychorismate lyase</fullName>
        <ecNumber evidence="2">2.6.1.85</ecNumber>
        <ecNumber evidence="2">4.1.3.38</ecNumber>
    </submittedName>
</protein>
<dbReference type="SUPFAM" id="SSF56322">
    <property type="entry name" value="ADC synthase"/>
    <property type="match status" value="1"/>
</dbReference>
<evidence type="ECO:0000259" key="1">
    <source>
        <dbReference type="Pfam" id="PF00425"/>
    </source>
</evidence>
<dbReference type="PATRIC" id="fig|1302.21.peg.1510"/>
<dbReference type="NCBIfam" id="TIGR00553">
    <property type="entry name" value="pabB"/>
    <property type="match status" value="1"/>
</dbReference>
<dbReference type="Gene3D" id="3.30.470.10">
    <property type="match status" value="1"/>
</dbReference>
<dbReference type="InterPro" id="IPR015890">
    <property type="entry name" value="Chorismate_C"/>
</dbReference>
<dbReference type="AlphaFoldDB" id="A0A139N5F0"/>
<keyword evidence="2" id="KW-0456">Lyase</keyword>
<dbReference type="EMBL" id="LQRC01000193">
    <property type="protein sequence ID" value="KXT71255.1"/>
    <property type="molecule type" value="Genomic_DNA"/>
</dbReference>
<dbReference type="SUPFAM" id="SSF56752">
    <property type="entry name" value="D-aminoacid aminotransferase-like PLP-dependent enzymes"/>
    <property type="match status" value="1"/>
</dbReference>
<dbReference type="InterPro" id="IPR005802">
    <property type="entry name" value="ADC_synth_comp_1"/>
</dbReference>
<proteinExistence type="predicted"/>
<dbReference type="InterPro" id="IPR043131">
    <property type="entry name" value="BCAT-like_N"/>
</dbReference>
<dbReference type="Gene3D" id="3.20.10.10">
    <property type="entry name" value="D-amino Acid Aminotransferase, subunit A, domain 2"/>
    <property type="match status" value="1"/>
</dbReference>
<dbReference type="Gene3D" id="3.60.120.10">
    <property type="entry name" value="Anthranilate synthase"/>
    <property type="match status" value="1"/>
</dbReference>
<organism evidence="2 3">
    <name type="scientific">Streptococcus gordonii</name>
    <dbReference type="NCBI Taxonomy" id="1302"/>
    <lineage>
        <taxon>Bacteria</taxon>
        <taxon>Bacillati</taxon>
        <taxon>Bacillota</taxon>
        <taxon>Bacilli</taxon>
        <taxon>Lactobacillales</taxon>
        <taxon>Streptococcaceae</taxon>
        <taxon>Streptococcus</taxon>
    </lineage>
</organism>
<reference evidence="2 3" key="1">
    <citation type="submission" date="2016-01" db="EMBL/GenBank/DDBJ databases">
        <title>Highly variable Streptococcus oralis are common among viridans streptococci isolated from primates.</title>
        <authorList>
            <person name="Denapaite D."/>
            <person name="Rieger M."/>
            <person name="Koendgen S."/>
            <person name="Brueckner R."/>
            <person name="Ochigava I."/>
            <person name="Kappeler P."/>
            <person name="Maetz-Rensing K."/>
            <person name="Leendertz F."/>
            <person name="Hakenbeck R."/>
        </authorList>
    </citation>
    <scope>NUCLEOTIDE SEQUENCE [LARGE SCALE GENOMIC DNA]</scope>
    <source>
        <strain evidence="2 3">DD07</strain>
    </source>
</reference>
<dbReference type="PANTHER" id="PTHR11236">
    <property type="entry name" value="AMINOBENZOATE/ANTHRANILATE SYNTHASE"/>
    <property type="match status" value="1"/>
</dbReference>
<feature type="domain" description="Chorismate-utilising enzyme C-terminal" evidence="1">
    <location>
        <begin position="111"/>
        <end position="365"/>
    </location>
</feature>
<dbReference type="EC" id="4.1.3.38" evidence="2"/>
<dbReference type="PANTHER" id="PTHR11236:SF50">
    <property type="entry name" value="AMINODEOXYCHORISMATE SYNTHASE COMPONENT 1"/>
    <property type="match status" value="1"/>
</dbReference>
<dbReference type="InterPro" id="IPR036038">
    <property type="entry name" value="Aminotransferase-like"/>
</dbReference>
<dbReference type="InterPro" id="IPR001544">
    <property type="entry name" value="Aminotrans_IV"/>
</dbReference>
<dbReference type="InterPro" id="IPR005801">
    <property type="entry name" value="ADC_synthase"/>
</dbReference>
<sequence length="577" mass="65867">MHKKTIIDFKQLGQRLIFTNPIRELKTRHLDQVEELLSEIEGWQEKGYYAVGYVSYEAAPAFEEKFQVHSAPLQKEYLLYFTIHDKAEQASIPLTYEEVEMPASWQGLTSEQEYQQAIETIHHHIRQGDTYQVNYTVQLCAELIPEDSLAIYNRLVVEQNAAYNAYVEHDETAILSISPELFFKEHRGQLTTRPMKGTTNRGLTLEQDREQAAWLTQDAKNRSENMMIVDLLRNDMNRISQTGSERVERLCSVEQYSTVWQMTSTIESQLHEGIGLAELFKALFPCGSITGAPKISTMAIIKATEKAARGVYCGTVGICLPDQRRIFNVAIRTIQLEGRKAIYSVGGGITWDSTWKSEYIETQQKSAVLYRKNPRFDLISTGKVTDGKLTLQDKHLQRLTEAASYFAYPFDQDKLEQELEESCAQLDKGQDYRLRIALKKDGSIELETAPLLPLTETFRKAKLVEQTANLAHPFTYFKTSHRPHLTLEQQEQIYYNAQGQLLETSIGNLLLELDGKLYTPPVELGLLKGIYSQQLLDKGQAIEKILTLSDLAKADKIYACNAVRGLYELKLDRKPPM</sequence>
<dbReference type="PRINTS" id="PR00095">
    <property type="entry name" value="ANTSNTHASEI"/>
</dbReference>
<dbReference type="InterPro" id="IPR019999">
    <property type="entry name" value="Anth_synth_I-like"/>
</dbReference>
<dbReference type="Pfam" id="PF00425">
    <property type="entry name" value="Chorismate_bind"/>
    <property type="match status" value="1"/>
</dbReference>
<keyword evidence="2" id="KW-0032">Aminotransferase</keyword>
<dbReference type="InterPro" id="IPR043132">
    <property type="entry name" value="BCAT-like_C"/>
</dbReference>
<dbReference type="GO" id="GO:0009396">
    <property type="term" value="P:folic acid-containing compound biosynthetic process"/>
    <property type="evidence" value="ECO:0007669"/>
    <property type="project" value="InterPro"/>
</dbReference>
<name>A0A139N5F0_STRGN</name>
<dbReference type="GO" id="GO:0000162">
    <property type="term" value="P:L-tryptophan biosynthetic process"/>
    <property type="evidence" value="ECO:0007669"/>
    <property type="project" value="TreeGrafter"/>
</dbReference>
<dbReference type="EC" id="2.6.1.85" evidence="2"/>
<accession>A0A139N5F0</accession>
<dbReference type="Pfam" id="PF01063">
    <property type="entry name" value="Aminotran_4"/>
    <property type="match status" value="1"/>
</dbReference>
<dbReference type="GO" id="GO:0008696">
    <property type="term" value="F:4-amino-4-deoxychorismate lyase activity"/>
    <property type="evidence" value="ECO:0007669"/>
    <property type="project" value="UniProtKB-EC"/>
</dbReference>
<gene>
    <name evidence="2" type="ORF">SGODD07_01353</name>
</gene>
<comment type="caution">
    <text evidence="2">The sequence shown here is derived from an EMBL/GenBank/DDBJ whole genome shotgun (WGS) entry which is preliminary data.</text>
</comment>
<evidence type="ECO:0000313" key="3">
    <source>
        <dbReference type="Proteomes" id="UP000070096"/>
    </source>
</evidence>
<dbReference type="Proteomes" id="UP000070096">
    <property type="component" value="Unassembled WGS sequence"/>
</dbReference>
<keyword evidence="2" id="KW-0808">Transferase</keyword>